<evidence type="ECO:0000256" key="3">
    <source>
        <dbReference type="ARBA" id="ARBA00023163"/>
    </source>
</evidence>
<evidence type="ECO:0000259" key="5">
    <source>
        <dbReference type="PROSITE" id="PS01124"/>
    </source>
</evidence>
<sequence>MKKIYLFFILFAFYAISAQHIKEVGAESITKDVIIKKLKYIKENGDSIDSKQQESMLLQLKEASEKLKFENGVLLSGDYLMSAYGMQDKNKEIVELGNELKKIVQNKHEDPTGVMSSIYRKNALALMYLGLDSASKKDVETAIRLAKTIKNSDRKYLRLTQSYMDLHSYYNSMNHQFQKKRYKDSTVYYLNKALEVGLKIKDDNGEISNQIKYNEVIFIYTRLGIFYLEYSDEKGNLELSEKNLLKAEKLQEKTNALPIRSQTTLLNQLSWLYLEKKEYRKSIDYANRSLQLEKHHERPSSRVESYEFLATCYMEIGEKEKSKYYMRKYTNLKDSITIAGRTNADTTIKKMVAEVDKGHQENSKKQLILTGVLVLIAIIVSIMLWRRKKRIIHKKYEELIAKINEDAKEVKETEVLPYIKNNESKSSIVITDETVKALLSKLEKFEKSEKYLRKDLSLTWMSNNLNTNPKYLSEVIKIYRENSFTSYINELRINYIIRKLYENPIYREYKITYLAEECGYTTPKVFVNAFKKETGFTPSYFVEQLKVSA</sequence>
<dbReference type="AlphaFoldDB" id="A0A2X2XNE2"/>
<evidence type="ECO:0000256" key="2">
    <source>
        <dbReference type="ARBA" id="ARBA00023125"/>
    </source>
</evidence>
<protein>
    <submittedName>
        <fullName evidence="7">DNA-binding transcriptional regulator ChbR</fullName>
    </submittedName>
    <submittedName>
        <fullName evidence="6">Helix-turn-helix domain-containing protein</fullName>
    </submittedName>
</protein>
<dbReference type="SMART" id="SM00342">
    <property type="entry name" value="HTH_ARAC"/>
    <property type="match status" value="1"/>
</dbReference>
<reference evidence="7 9" key="2">
    <citation type="submission" date="2018-06" db="EMBL/GenBank/DDBJ databases">
        <authorList>
            <consortium name="Pathogen Informatics"/>
            <person name="Doyle S."/>
        </authorList>
    </citation>
    <scope>NUCLEOTIDE SEQUENCE [LARGE SCALE GENOMIC DNA]</scope>
    <source>
        <strain evidence="7 9">NCTC13492</strain>
    </source>
</reference>
<dbReference type="GO" id="GO:0043565">
    <property type="term" value="F:sequence-specific DNA binding"/>
    <property type="evidence" value="ECO:0007669"/>
    <property type="project" value="InterPro"/>
</dbReference>
<proteinExistence type="predicted"/>
<dbReference type="PROSITE" id="PS01124">
    <property type="entry name" value="HTH_ARAC_FAMILY_2"/>
    <property type="match status" value="1"/>
</dbReference>
<feature type="transmembrane region" description="Helical" evidence="4">
    <location>
        <begin position="367"/>
        <end position="385"/>
    </location>
</feature>
<keyword evidence="4" id="KW-0812">Transmembrane</keyword>
<dbReference type="Gene3D" id="1.25.40.10">
    <property type="entry name" value="Tetratricopeptide repeat domain"/>
    <property type="match status" value="1"/>
</dbReference>
<dbReference type="EMBL" id="UAWB01000002">
    <property type="protein sequence ID" value="SQB27930.1"/>
    <property type="molecule type" value="Genomic_DNA"/>
</dbReference>
<dbReference type="EMBL" id="FNEG01000004">
    <property type="protein sequence ID" value="SDJ11546.1"/>
    <property type="molecule type" value="Genomic_DNA"/>
</dbReference>
<dbReference type="Gene3D" id="1.10.10.60">
    <property type="entry name" value="Homeodomain-like"/>
    <property type="match status" value="2"/>
</dbReference>
<dbReference type="SUPFAM" id="SSF48452">
    <property type="entry name" value="TPR-like"/>
    <property type="match status" value="1"/>
</dbReference>
<evidence type="ECO:0000256" key="4">
    <source>
        <dbReference type="SAM" id="Phobius"/>
    </source>
</evidence>
<keyword evidence="1" id="KW-0805">Transcription regulation</keyword>
<dbReference type="InterPro" id="IPR018060">
    <property type="entry name" value="HTH_AraC"/>
</dbReference>
<dbReference type="InterPro" id="IPR009057">
    <property type="entry name" value="Homeodomain-like_sf"/>
</dbReference>
<gene>
    <name evidence="7" type="ORF">NCTC13492_01513</name>
    <name evidence="6" type="ORF">SAMN05421542_2695</name>
</gene>
<dbReference type="SUPFAM" id="SSF46689">
    <property type="entry name" value="Homeodomain-like"/>
    <property type="match status" value="1"/>
</dbReference>
<keyword evidence="8" id="KW-1185">Reference proteome</keyword>
<reference evidence="6 8" key="1">
    <citation type="submission" date="2016-10" db="EMBL/GenBank/DDBJ databases">
        <authorList>
            <person name="Varghese N."/>
            <person name="Submissions S."/>
        </authorList>
    </citation>
    <scope>NUCLEOTIDE SEQUENCE [LARGE SCALE GENOMIC DNA]</scope>
    <source>
        <strain evidence="6 8">DSM 19299</strain>
    </source>
</reference>
<dbReference type="PANTHER" id="PTHR43280:SF34">
    <property type="entry name" value="ARAC-FAMILY TRANSCRIPTIONAL REGULATOR"/>
    <property type="match status" value="1"/>
</dbReference>
<dbReference type="InterPro" id="IPR011990">
    <property type="entry name" value="TPR-like_helical_dom_sf"/>
</dbReference>
<dbReference type="STRING" id="445960.SAMN05421542_2695"/>
<dbReference type="GO" id="GO:0003700">
    <property type="term" value="F:DNA-binding transcription factor activity"/>
    <property type="evidence" value="ECO:0007669"/>
    <property type="project" value="InterPro"/>
</dbReference>
<keyword evidence="4" id="KW-0472">Membrane</keyword>
<evidence type="ECO:0000256" key="1">
    <source>
        <dbReference type="ARBA" id="ARBA00023015"/>
    </source>
</evidence>
<feature type="domain" description="HTH araC/xylS-type" evidence="5">
    <location>
        <begin position="449"/>
        <end position="544"/>
    </location>
</feature>
<evidence type="ECO:0000313" key="6">
    <source>
        <dbReference type="EMBL" id="SDJ11546.1"/>
    </source>
</evidence>
<dbReference type="Proteomes" id="UP000251670">
    <property type="component" value="Unassembled WGS sequence"/>
</dbReference>
<evidence type="ECO:0000313" key="7">
    <source>
        <dbReference type="EMBL" id="SQB27930.1"/>
    </source>
</evidence>
<dbReference type="Proteomes" id="UP000199426">
    <property type="component" value="Unassembled WGS sequence"/>
</dbReference>
<evidence type="ECO:0000313" key="8">
    <source>
        <dbReference type="Proteomes" id="UP000199426"/>
    </source>
</evidence>
<keyword evidence="2 7" id="KW-0238">DNA-binding</keyword>
<dbReference type="RefSeq" id="WP_228425220.1">
    <property type="nucleotide sequence ID" value="NZ_FNEG01000004.1"/>
</dbReference>
<dbReference type="PANTHER" id="PTHR43280">
    <property type="entry name" value="ARAC-FAMILY TRANSCRIPTIONAL REGULATOR"/>
    <property type="match status" value="1"/>
</dbReference>
<name>A0A2X2XNE2_CHRJE</name>
<accession>A0A2X2XNE2</accession>
<dbReference type="Pfam" id="PF12833">
    <property type="entry name" value="HTH_18"/>
    <property type="match status" value="1"/>
</dbReference>
<evidence type="ECO:0000313" key="9">
    <source>
        <dbReference type="Proteomes" id="UP000251670"/>
    </source>
</evidence>
<keyword evidence="4" id="KW-1133">Transmembrane helix</keyword>
<organism evidence="7 9">
    <name type="scientific">Chryseobacterium jejuense</name>
    <dbReference type="NCBI Taxonomy" id="445960"/>
    <lineage>
        <taxon>Bacteria</taxon>
        <taxon>Pseudomonadati</taxon>
        <taxon>Bacteroidota</taxon>
        <taxon>Flavobacteriia</taxon>
        <taxon>Flavobacteriales</taxon>
        <taxon>Weeksellaceae</taxon>
        <taxon>Chryseobacterium group</taxon>
        <taxon>Chryseobacterium</taxon>
    </lineage>
</organism>
<keyword evidence="3" id="KW-0804">Transcription</keyword>